<accession>A0AAD5Y293</accession>
<name>A0AAD5Y293_9FUNG</name>
<evidence type="ECO:0000313" key="2">
    <source>
        <dbReference type="Proteomes" id="UP001210925"/>
    </source>
</evidence>
<gene>
    <name evidence="1" type="ORF">HK103_003478</name>
</gene>
<protein>
    <submittedName>
        <fullName evidence="1">Uncharacterized protein</fullName>
    </submittedName>
</protein>
<comment type="caution">
    <text evidence="1">The sequence shown here is derived from an EMBL/GenBank/DDBJ whole genome shotgun (WGS) entry which is preliminary data.</text>
</comment>
<organism evidence="1 2">
    <name type="scientific">Boothiomyces macroporosus</name>
    <dbReference type="NCBI Taxonomy" id="261099"/>
    <lineage>
        <taxon>Eukaryota</taxon>
        <taxon>Fungi</taxon>
        <taxon>Fungi incertae sedis</taxon>
        <taxon>Chytridiomycota</taxon>
        <taxon>Chytridiomycota incertae sedis</taxon>
        <taxon>Chytridiomycetes</taxon>
        <taxon>Rhizophydiales</taxon>
        <taxon>Terramycetaceae</taxon>
        <taxon>Boothiomyces</taxon>
    </lineage>
</organism>
<evidence type="ECO:0000313" key="1">
    <source>
        <dbReference type="EMBL" id="KAJ3250475.1"/>
    </source>
</evidence>
<proteinExistence type="predicted"/>
<dbReference type="AlphaFoldDB" id="A0AAD5Y293"/>
<sequence length="193" mass="22173">MKELQTEFDRADVQLVLTDVSQDELRELVLLTAKHSLEETQIEINAIAQTAVQGILDRLNRQEAHTMMVQNEIRERNSVKSLHKKLSLGRTSDLPIFLPSAHSLKRNQSQVQYDVFVTKDNTSEVNKEQSAELVVEDAIHQLKELSRNYNSFILQLKTQLSLSNEHLESMKAITNEYDFYTRMGDVISMLGLE</sequence>
<keyword evidence="2" id="KW-1185">Reference proteome</keyword>
<dbReference type="Proteomes" id="UP001210925">
    <property type="component" value="Unassembled WGS sequence"/>
</dbReference>
<reference evidence="1" key="1">
    <citation type="submission" date="2020-05" db="EMBL/GenBank/DDBJ databases">
        <title>Phylogenomic resolution of chytrid fungi.</title>
        <authorList>
            <person name="Stajich J.E."/>
            <person name="Amses K."/>
            <person name="Simmons R."/>
            <person name="Seto K."/>
            <person name="Myers J."/>
            <person name="Bonds A."/>
            <person name="Quandt C.A."/>
            <person name="Barry K."/>
            <person name="Liu P."/>
            <person name="Grigoriev I."/>
            <person name="Longcore J.E."/>
            <person name="James T.Y."/>
        </authorList>
    </citation>
    <scope>NUCLEOTIDE SEQUENCE</scope>
    <source>
        <strain evidence="1">PLAUS21</strain>
    </source>
</reference>
<dbReference type="EMBL" id="JADGKB010000255">
    <property type="protein sequence ID" value="KAJ3250475.1"/>
    <property type="molecule type" value="Genomic_DNA"/>
</dbReference>